<name>A0A833TY71_JUGRE</name>
<evidence type="ECO:0000256" key="1">
    <source>
        <dbReference type="SAM" id="MobiDB-lite"/>
    </source>
</evidence>
<dbReference type="Gramene" id="Jr15_10610_p1">
    <property type="protein sequence ID" value="cds.Jr15_10610_p1"/>
    <property type="gene ID" value="Jr15_10610"/>
</dbReference>
<dbReference type="Proteomes" id="UP000619265">
    <property type="component" value="Unassembled WGS sequence"/>
</dbReference>
<evidence type="ECO:0000313" key="2">
    <source>
        <dbReference type="EMBL" id="KAF5445503.1"/>
    </source>
</evidence>
<evidence type="ECO:0000313" key="3">
    <source>
        <dbReference type="Proteomes" id="UP000619265"/>
    </source>
</evidence>
<gene>
    <name evidence="2" type="ORF">F2P56_034550</name>
</gene>
<protein>
    <submittedName>
        <fullName evidence="2">Uncharacterized protein</fullName>
    </submittedName>
</protein>
<feature type="region of interest" description="Disordered" evidence="1">
    <location>
        <begin position="127"/>
        <end position="176"/>
    </location>
</feature>
<accession>A0A833TY71</accession>
<comment type="caution">
    <text evidence="2">The sequence shown here is derived from an EMBL/GenBank/DDBJ whole genome shotgun (WGS) entry which is preliminary data.</text>
</comment>
<reference evidence="2" key="1">
    <citation type="submission" date="2015-10" db="EMBL/GenBank/DDBJ databases">
        <authorList>
            <person name="Martinez-Garcia P.J."/>
            <person name="Crepeau M.W."/>
            <person name="Puiu D."/>
            <person name="Gonzalez-Ibeas D."/>
            <person name="Whalen J."/>
            <person name="Stevens K."/>
            <person name="Paul R."/>
            <person name="Butterfield T."/>
            <person name="Britton M."/>
            <person name="Reagan R."/>
            <person name="Chakraborty S."/>
            <person name="Walawage S.L."/>
            <person name="Vasquez-Gross H.A."/>
            <person name="Cardeno C."/>
            <person name="Famula R."/>
            <person name="Pratt K."/>
            <person name="Kuruganti S."/>
            <person name="Aradhya M.K."/>
            <person name="Leslie C.A."/>
            <person name="Dandekar A.M."/>
            <person name="Salzberg S.L."/>
            <person name="Wegrzyn J.L."/>
            <person name="Langley C.H."/>
            <person name="Neale D.B."/>
        </authorList>
    </citation>
    <scope>NUCLEOTIDE SEQUENCE</scope>
    <source>
        <tissue evidence="2">Leaves</tissue>
    </source>
</reference>
<organism evidence="2 3">
    <name type="scientific">Juglans regia</name>
    <name type="common">English walnut</name>
    <dbReference type="NCBI Taxonomy" id="51240"/>
    <lineage>
        <taxon>Eukaryota</taxon>
        <taxon>Viridiplantae</taxon>
        <taxon>Streptophyta</taxon>
        <taxon>Embryophyta</taxon>
        <taxon>Tracheophyta</taxon>
        <taxon>Spermatophyta</taxon>
        <taxon>Magnoliopsida</taxon>
        <taxon>eudicotyledons</taxon>
        <taxon>Gunneridae</taxon>
        <taxon>Pentapetalae</taxon>
        <taxon>rosids</taxon>
        <taxon>fabids</taxon>
        <taxon>Fagales</taxon>
        <taxon>Juglandaceae</taxon>
        <taxon>Juglans</taxon>
    </lineage>
</organism>
<reference evidence="2" key="2">
    <citation type="submission" date="2020-03" db="EMBL/GenBank/DDBJ databases">
        <title>Walnut 2.0.</title>
        <authorList>
            <person name="Marrano A."/>
            <person name="Britton M."/>
            <person name="Zimin A.V."/>
            <person name="Zaini P.A."/>
            <person name="Workman R."/>
            <person name="Puiu D."/>
            <person name="Bianco L."/>
            <person name="Allen B.J."/>
            <person name="Troggio M."/>
            <person name="Leslie C.A."/>
            <person name="Timp W."/>
            <person name="Dendekar A."/>
            <person name="Salzberg S.L."/>
            <person name="Neale D.B."/>
        </authorList>
    </citation>
    <scope>NUCLEOTIDE SEQUENCE</scope>
    <source>
        <tissue evidence="2">Leaves</tissue>
    </source>
</reference>
<dbReference type="EMBL" id="LIHL02000015">
    <property type="protein sequence ID" value="KAF5445503.1"/>
    <property type="molecule type" value="Genomic_DNA"/>
</dbReference>
<feature type="region of interest" description="Disordered" evidence="1">
    <location>
        <begin position="36"/>
        <end position="62"/>
    </location>
</feature>
<feature type="compositionally biased region" description="Polar residues" evidence="1">
    <location>
        <begin position="162"/>
        <end position="173"/>
    </location>
</feature>
<proteinExistence type="predicted"/>
<dbReference type="AlphaFoldDB" id="A0A833TY71"/>
<sequence length="296" mass="31649">MQSAFVVSTRMSKGQHSLYVQQVFNRTVHFTTNQDKVPVQENPGRPSHPYMHARSPSWTEGVSSPAVRRMKVKELSKYMIDAAKENPQLAEKLHDVLLESGVVAPPNLFTEIYPEQLDVLVVEAKPPTEDKDENKPGIGTQELKGQDDHGPACFLPPLPPQRMQSKENVSSGQLEHPRGVEDDIGEVTGQLISSQPEVLNHVKFTKRVPVAAAAAAAVVASSMVVAAAKSSTESNLELPVAAAATATASAVVATSAAVSKQYEQGARSDGDADVACYDPCGWGDHHHDASGAISEG</sequence>